<dbReference type="GO" id="GO:0030170">
    <property type="term" value="F:pyridoxal phosphate binding"/>
    <property type="evidence" value="ECO:0007669"/>
    <property type="project" value="InterPro"/>
</dbReference>
<gene>
    <name evidence="11" type="primary">cobD</name>
    <name evidence="11" type="ORF">NAG76_17125</name>
</gene>
<dbReference type="GO" id="GO:0009236">
    <property type="term" value="P:cobalamin biosynthetic process"/>
    <property type="evidence" value="ECO:0007669"/>
    <property type="project" value="UniProtKB-KW"/>
</dbReference>
<dbReference type="InterPro" id="IPR004839">
    <property type="entry name" value="Aminotransferase_I/II_large"/>
</dbReference>
<evidence type="ECO:0000313" key="11">
    <source>
        <dbReference type="EMBL" id="URN93540.1"/>
    </source>
</evidence>
<keyword evidence="7 11" id="KW-0456">Lyase</keyword>
<dbReference type="Proteomes" id="UP001056756">
    <property type="component" value="Chromosome"/>
</dbReference>
<comment type="catalytic activity">
    <reaction evidence="9">
        <text>O-phospho-L-threonine + H(+) = (R)-1-aminopropan-2-yl phosphate + CO2</text>
        <dbReference type="Rhea" id="RHEA:11492"/>
        <dbReference type="ChEBI" id="CHEBI:15378"/>
        <dbReference type="ChEBI" id="CHEBI:16526"/>
        <dbReference type="ChEBI" id="CHEBI:58563"/>
        <dbReference type="ChEBI" id="CHEBI:58675"/>
        <dbReference type="EC" id="4.1.1.81"/>
    </reaction>
</comment>
<sequence>MLERYGHGGDLQSASELYDIEQDQLLDFSSNMNPLGPPQVVADILSQYMQHITNYPDPANRQLRETIAKKHLVHTDQVIVGNGAAELIDLIIRYIKPKTAAIVAPSFIEYEQALQKIDCKITYIESHADHGFSPNEQQVEQLIEQQMVELYMLGHPNNPTGQLLSEKMVTNLLQSGAIVVLDEAFLDFHLDEDGLSWISKVNTYRNLFVIRSMTKFYSIPGIRLGYMIGAAEQLELMKQMQYPWSVNSLAQFIGHAVLQDHSFANQSKSWLVEEVNWMYEQLVALHVKPFRTVTNYILVDLSYGYDISASELQQLMGMQGVLIRDASTFKGLESSYIRLAIKSRQQNIQCLTVLSTILSKYRKDVVDEL</sequence>
<evidence type="ECO:0000256" key="9">
    <source>
        <dbReference type="ARBA" id="ARBA00048531"/>
    </source>
</evidence>
<accession>A0A9J6ZBY6</accession>
<dbReference type="PROSITE" id="PS00105">
    <property type="entry name" value="AA_TRANSFER_CLASS_1"/>
    <property type="match status" value="1"/>
</dbReference>
<reference evidence="11" key="1">
    <citation type="submission" date="2022-05" db="EMBL/GenBank/DDBJ databases">
        <title>Novel bacterial taxa in a minimal lignocellulolytic consortium and its capacity to transform plastics disclosed by genome-resolved metagenomics.</title>
        <authorList>
            <person name="Rodriguez C.A.D."/>
            <person name="Diaz-Garcia L."/>
            <person name="Herrera K."/>
            <person name="Tarazona N.A."/>
            <person name="Sproer C."/>
            <person name="Overmann J."/>
            <person name="Jimenez D.J."/>
        </authorList>
    </citation>
    <scope>NUCLEOTIDE SEQUENCE</scope>
    <source>
        <strain evidence="11">MAG5</strain>
    </source>
</reference>
<keyword evidence="6" id="KW-0663">Pyridoxal phosphate</keyword>
<dbReference type="PANTHER" id="PTHR42885:SF1">
    <property type="entry name" value="THREONINE-PHOSPHATE DECARBOXYLASE"/>
    <property type="match status" value="1"/>
</dbReference>
<dbReference type="InterPro" id="IPR015424">
    <property type="entry name" value="PyrdxlP-dep_Trfase"/>
</dbReference>
<proteinExistence type="predicted"/>
<dbReference type="EMBL" id="CP097899">
    <property type="protein sequence ID" value="URN93540.1"/>
    <property type="molecule type" value="Genomic_DNA"/>
</dbReference>
<comment type="cofactor">
    <cofactor evidence="1">
        <name>pyridoxal 5'-phosphate</name>
        <dbReference type="ChEBI" id="CHEBI:597326"/>
    </cofactor>
</comment>
<evidence type="ECO:0000256" key="8">
    <source>
        <dbReference type="ARBA" id="ARBA00029996"/>
    </source>
</evidence>
<dbReference type="InterPro" id="IPR015422">
    <property type="entry name" value="PyrdxlP-dep_Trfase_small"/>
</dbReference>
<dbReference type="Gene3D" id="3.40.640.10">
    <property type="entry name" value="Type I PLP-dependent aspartate aminotransferase-like (Major domain)"/>
    <property type="match status" value="1"/>
</dbReference>
<name>A0A9J6ZBY6_9BACL</name>
<evidence type="ECO:0000256" key="2">
    <source>
        <dbReference type="ARBA" id="ARBA00003444"/>
    </source>
</evidence>
<evidence type="ECO:0000256" key="4">
    <source>
        <dbReference type="ARBA" id="ARBA00012285"/>
    </source>
</evidence>
<dbReference type="Gene3D" id="3.90.1150.10">
    <property type="entry name" value="Aspartate Aminotransferase, domain 1"/>
    <property type="match status" value="1"/>
</dbReference>
<feature type="domain" description="Aminotransferase class I/classII large" evidence="10">
    <location>
        <begin position="25"/>
        <end position="344"/>
    </location>
</feature>
<evidence type="ECO:0000256" key="5">
    <source>
        <dbReference type="ARBA" id="ARBA00022573"/>
    </source>
</evidence>
<evidence type="ECO:0000259" key="10">
    <source>
        <dbReference type="Pfam" id="PF00155"/>
    </source>
</evidence>
<comment type="pathway">
    <text evidence="3">Cofactor biosynthesis; adenosylcobalamin biosynthesis.</text>
</comment>
<evidence type="ECO:0000256" key="1">
    <source>
        <dbReference type="ARBA" id="ARBA00001933"/>
    </source>
</evidence>
<evidence type="ECO:0000256" key="7">
    <source>
        <dbReference type="ARBA" id="ARBA00023239"/>
    </source>
</evidence>
<organism evidence="11 12">
    <name type="scientific">Candidatus Pristimantibacillus lignocellulolyticus</name>
    <dbReference type="NCBI Taxonomy" id="2994561"/>
    <lineage>
        <taxon>Bacteria</taxon>
        <taxon>Bacillati</taxon>
        <taxon>Bacillota</taxon>
        <taxon>Bacilli</taxon>
        <taxon>Bacillales</taxon>
        <taxon>Paenibacillaceae</taxon>
        <taxon>Candidatus Pristimantibacillus</taxon>
    </lineage>
</organism>
<dbReference type="KEGG" id="plig:NAG76_17125"/>
<dbReference type="PANTHER" id="PTHR42885">
    <property type="entry name" value="HISTIDINOL-PHOSPHATE AMINOTRANSFERASE-RELATED"/>
    <property type="match status" value="1"/>
</dbReference>
<dbReference type="SUPFAM" id="SSF53383">
    <property type="entry name" value="PLP-dependent transferases"/>
    <property type="match status" value="1"/>
</dbReference>
<dbReference type="EC" id="4.1.1.81" evidence="4"/>
<dbReference type="Pfam" id="PF00155">
    <property type="entry name" value="Aminotran_1_2"/>
    <property type="match status" value="1"/>
</dbReference>
<evidence type="ECO:0000313" key="12">
    <source>
        <dbReference type="Proteomes" id="UP001056756"/>
    </source>
</evidence>
<dbReference type="GO" id="GO:0048472">
    <property type="term" value="F:threonine-phosphate decarboxylase activity"/>
    <property type="evidence" value="ECO:0007669"/>
    <property type="project" value="UniProtKB-EC"/>
</dbReference>
<comment type="function">
    <text evidence="2">Decarboxylates L-threonine-O-3-phosphate to yield (R)-1-amino-2-propanol O-2-phosphate, the precursor for the linkage between the nucleotide loop and the corrin ring in cobalamin.</text>
</comment>
<dbReference type="AlphaFoldDB" id="A0A9J6ZBY6"/>
<evidence type="ECO:0000256" key="3">
    <source>
        <dbReference type="ARBA" id="ARBA00004953"/>
    </source>
</evidence>
<protein>
    <recommendedName>
        <fullName evidence="4">threonine-phosphate decarboxylase</fullName>
        <ecNumber evidence="4">4.1.1.81</ecNumber>
    </recommendedName>
    <alternativeName>
        <fullName evidence="8">L-threonine-O-3-phosphate decarboxylase</fullName>
    </alternativeName>
</protein>
<keyword evidence="5" id="KW-0169">Cobalamin biosynthesis</keyword>
<dbReference type="InterPro" id="IPR015421">
    <property type="entry name" value="PyrdxlP-dep_Trfase_major"/>
</dbReference>
<dbReference type="InterPro" id="IPR005860">
    <property type="entry name" value="CobD"/>
</dbReference>
<evidence type="ECO:0000256" key="6">
    <source>
        <dbReference type="ARBA" id="ARBA00022898"/>
    </source>
</evidence>
<dbReference type="NCBIfam" id="TIGR01140">
    <property type="entry name" value="L_thr_O3P_dcar"/>
    <property type="match status" value="1"/>
</dbReference>
<dbReference type="CDD" id="cd00609">
    <property type="entry name" value="AAT_like"/>
    <property type="match status" value="1"/>
</dbReference>
<dbReference type="InterPro" id="IPR004838">
    <property type="entry name" value="NHTrfase_class1_PyrdxlP-BS"/>
</dbReference>